<evidence type="ECO:0000256" key="1">
    <source>
        <dbReference type="SAM" id="MobiDB-lite"/>
    </source>
</evidence>
<accession>A0A090FIG4</accession>
<protein>
    <submittedName>
        <fullName evidence="2">Uncharacterized protein</fullName>
    </submittedName>
</protein>
<sequence>MTMRALRSDGTFFVDDRAASQADAAGARTTRPASCWERIDEQINDRSNAWRPHTDGRRLRQGDRSGG</sequence>
<feature type="compositionally biased region" description="Basic and acidic residues" evidence="1">
    <location>
        <begin position="52"/>
        <end position="67"/>
    </location>
</feature>
<organism evidence="2 3">
    <name type="scientific">Mesorhizobium plurifarium</name>
    <dbReference type="NCBI Taxonomy" id="69974"/>
    <lineage>
        <taxon>Bacteria</taxon>
        <taxon>Pseudomonadati</taxon>
        <taxon>Pseudomonadota</taxon>
        <taxon>Alphaproteobacteria</taxon>
        <taxon>Hyphomicrobiales</taxon>
        <taxon>Phyllobacteriaceae</taxon>
        <taxon>Mesorhizobium</taxon>
    </lineage>
</organism>
<reference evidence="2 3" key="1">
    <citation type="submission" date="2014-08" db="EMBL/GenBank/DDBJ databases">
        <authorList>
            <person name="Moulin Lionel"/>
        </authorList>
    </citation>
    <scope>NUCLEOTIDE SEQUENCE [LARGE SCALE GENOMIC DNA]</scope>
</reference>
<name>A0A090FIG4_MESPL</name>
<evidence type="ECO:0000313" key="2">
    <source>
        <dbReference type="EMBL" id="CDX41424.1"/>
    </source>
</evidence>
<gene>
    <name evidence="2" type="ORF">MPLDJ20_330014</name>
</gene>
<evidence type="ECO:0000313" key="3">
    <source>
        <dbReference type="Proteomes" id="UP000046373"/>
    </source>
</evidence>
<dbReference type="AlphaFoldDB" id="A0A090FIG4"/>
<feature type="region of interest" description="Disordered" evidence="1">
    <location>
        <begin position="45"/>
        <end position="67"/>
    </location>
</feature>
<dbReference type="EMBL" id="CCNB01000027">
    <property type="protein sequence ID" value="CDX41424.1"/>
    <property type="molecule type" value="Genomic_DNA"/>
</dbReference>
<dbReference type="Proteomes" id="UP000046373">
    <property type="component" value="Unassembled WGS sequence"/>
</dbReference>
<proteinExistence type="predicted"/>